<dbReference type="VEuPathDB" id="GiardiaDB:GL50803_4946"/>
<dbReference type="Gene3D" id="3.30.1060.10">
    <property type="entry name" value="Peptide methionine sulphoxide reductase MsrA"/>
    <property type="match status" value="1"/>
</dbReference>
<dbReference type="Proteomes" id="UP000001548">
    <property type="component" value="Unassembled WGS sequence"/>
</dbReference>
<evidence type="ECO:0000256" key="7">
    <source>
        <dbReference type="ARBA" id="ARBA00048782"/>
    </source>
</evidence>
<keyword evidence="9" id="KW-1185">Reference proteome</keyword>
<dbReference type="SUPFAM" id="SSF55068">
    <property type="entry name" value="Peptide methionine sulfoxide reductase"/>
    <property type="match status" value="1"/>
</dbReference>
<dbReference type="FunCoup" id="A8BEB2">
    <property type="interactions" value="113"/>
</dbReference>
<comment type="similarity">
    <text evidence="1">Belongs to the MsrA Met sulfoxide reductase family.</text>
</comment>
<accession>A8BEB2</accession>
<dbReference type="KEGG" id="gla:GL50803_004946"/>
<comment type="caution">
    <text evidence="8">The sequence shown here is derived from an EMBL/GenBank/DDBJ whole genome shotgun (WGS) entry which is preliminary data.</text>
</comment>
<dbReference type="STRING" id="184922.A8BEB2"/>
<keyword evidence="3" id="KW-0560">Oxidoreductase</keyword>
<dbReference type="RefSeq" id="XP_001707631.1">
    <property type="nucleotide sequence ID" value="XM_001707579.1"/>
</dbReference>
<comment type="catalytic activity">
    <reaction evidence="7">
        <text>[thioredoxin]-disulfide + L-methionine + H2O = L-methionine (S)-S-oxide + [thioredoxin]-dithiol</text>
        <dbReference type="Rhea" id="RHEA:19993"/>
        <dbReference type="Rhea" id="RHEA-COMP:10698"/>
        <dbReference type="Rhea" id="RHEA-COMP:10700"/>
        <dbReference type="ChEBI" id="CHEBI:15377"/>
        <dbReference type="ChEBI" id="CHEBI:29950"/>
        <dbReference type="ChEBI" id="CHEBI:50058"/>
        <dbReference type="ChEBI" id="CHEBI:57844"/>
        <dbReference type="ChEBI" id="CHEBI:58772"/>
        <dbReference type="EC" id="1.8.4.11"/>
    </reaction>
</comment>
<evidence type="ECO:0000313" key="9">
    <source>
        <dbReference type="Proteomes" id="UP000001548"/>
    </source>
</evidence>
<gene>
    <name evidence="8" type="ORF">GL50803_004946</name>
</gene>
<dbReference type="HOGENOM" id="CLU_031040_10_0_1"/>
<dbReference type="EC" id="1.8.4.11" evidence="2"/>
<dbReference type="AlphaFoldDB" id="A8BEB2"/>
<dbReference type="PANTHER" id="PTHR42799:SF2">
    <property type="entry name" value="MITOCHONDRIAL PEPTIDE METHIONINE SULFOXIDE REDUCTASE"/>
    <property type="match status" value="1"/>
</dbReference>
<name>A8BEB2_GIAIC</name>
<organism evidence="8 9">
    <name type="scientific">Giardia intestinalis (strain ATCC 50803 / WB clone C6)</name>
    <name type="common">Giardia lamblia</name>
    <dbReference type="NCBI Taxonomy" id="184922"/>
    <lineage>
        <taxon>Eukaryota</taxon>
        <taxon>Metamonada</taxon>
        <taxon>Diplomonadida</taxon>
        <taxon>Hexamitidae</taxon>
        <taxon>Giardiinae</taxon>
        <taxon>Giardia</taxon>
    </lineage>
</organism>
<dbReference type="GeneID" id="5700533"/>
<dbReference type="PANTHER" id="PTHR42799">
    <property type="entry name" value="MITOCHONDRIAL PEPTIDE METHIONINE SULFOXIDE REDUCTASE"/>
    <property type="match status" value="1"/>
</dbReference>
<dbReference type="GO" id="GO:0034599">
    <property type="term" value="P:cellular response to oxidative stress"/>
    <property type="evidence" value="ECO:0000318"/>
    <property type="project" value="GO_Central"/>
</dbReference>
<dbReference type="EMBL" id="AACB03000001">
    <property type="protein sequence ID" value="KAE8305805.1"/>
    <property type="molecule type" value="Genomic_DNA"/>
</dbReference>
<proteinExistence type="inferred from homology"/>
<dbReference type="InterPro" id="IPR050162">
    <property type="entry name" value="MsrA_MetSO_reductase"/>
</dbReference>
<evidence type="ECO:0000256" key="3">
    <source>
        <dbReference type="ARBA" id="ARBA00023002"/>
    </source>
</evidence>
<dbReference type="OMA" id="RYRCGRD"/>
<dbReference type="GO" id="GO:0008113">
    <property type="term" value="F:peptide-methionine (S)-S-oxide reductase activity"/>
    <property type="evidence" value="ECO:0000318"/>
    <property type="project" value="GO_Central"/>
</dbReference>
<evidence type="ECO:0000256" key="5">
    <source>
        <dbReference type="ARBA" id="ARBA00030643"/>
    </source>
</evidence>
<sequence length="207" mass="22712">MDGVGRQEEAVEVRHIVLAGGCFWGLQALMDSFKGICTTVVGYANASTDARGVMPSGSVEAQTVPFLKHANVPACGLSYQSVCSGATDAAEAVAIEYDRRVITLENILDIFFAVIDPTSKNSQGNDVGTQYRSGIYYLPCEKDDVQIIEKKVQELRPSYEKPIVTEVAELKNYSVAEEMHQKYLASRPNGYCHINVSAARERFAHLL</sequence>
<evidence type="ECO:0000256" key="2">
    <source>
        <dbReference type="ARBA" id="ARBA00012502"/>
    </source>
</evidence>
<reference evidence="8 9" key="1">
    <citation type="journal article" date="2007" name="Science">
        <title>Genomic minimalism in the early diverging intestinal parasite Giardia lamblia.</title>
        <authorList>
            <person name="Morrison H.G."/>
            <person name="McArthur A.G."/>
            <person name="Gillin F.D."/>
            <person name="Aley S.B."/>
            <person name="Adam R.D."/>
            <person name="Olsen G.J."/>
            <person name="Best A.A."/>
            <person name="Cande W.Z."/>
            <person name="Chen F."/>
            <person name="Cipriano M.J."/>
            <person name="Davids B.J."/>
            <person name="Dawson S.C."/>
            <person name="Elmendorf H.G."/>
            <person name="Hehl A.B."/>
            <person name="Holder M.E."/>
            <person name="Huse S.M."/>
            <person name="Kim U.U."/>
            <person name="Lasek-Nesselquist E."/>
            <person name="Manning G."/>
            <person name="Nigam A."/>
            <person name="Nixon J.E."/>
            <person name="Palm D."/>
            <person name="Passamaneck N.E."/>
            <person name="Prabhu A."/>
            <person name="Reich C.I."/>
            <person name="Reiner D.S."/>
            <person name="Samuelson J."/>
            <person name="Svard S.G."/>
            <person name="Sogin M.L."/>
        </authorList>
    </citation>
    <scope>NUCLEOTIDE SEQUENCE [LARGE SCALE GENOMIC DNA]</scope>
    <source>
        <strain evidence="8 9">WB C6</strain>
    </source>
</reference>
<dbReference type="FunFam" id="3.30.1060.10:FF:000010">
    <property type="entry name" value="Peptide methionine sulfoxide reductase msrA"/>
    <property type="match status" value="1"/>
</dbReference>
<dbReference type="GO" id="GO:0005737">
    <property type="term" value="C:cytoplasm"/>
    <property type="evidence" value="ECO:0000318"/>
    <property type="project" value="GO_Central"/>
</dbReference>
<comment type="catalytic activity">
    <reaction evidence="6">
        <text>L-methionyl-[protein] + [thioredoxin]-disulfide + H2O = L-methionyl-(S)-S-oxide-[protein] + [thioredoxin]-dithiol</text>
        <dbReference type="Rhea" id="RHEA:14217"/>
        <dbReference type="Rhea" id="RHEA-COMP:10698"/>
        <dbReference type="Rhea" id="RHEA-COMP:10700"/>
        <dbReference type="Rhea" id="RHEA-COMP:12313"/>
        <dbReference type="Rhea" id="RHEA-COMP:12315"/>
        <dbReference type="ChEBI" id="CHEBI:15377"/>
        <dbReference type="ChEBI" id="CHEBI:16044"/>
        <dbReference type="ChEBI" id="CHEBI:29950"/>
        <dbReference type="ChEBI" id="CHEBI:44120"/>
        <dbReference type="ChEBI" id="CHEBI:50058"/>
        <dbReference type="EC" id="1.8.4.11"/>
    </reaction>
</comment>
<dbReference type="Pfam" id="PF01625">
    <property type="entry name" value="PMSR"/>
    <property type="match status" value="2"/>
</dbReference>
<dbReference type="NCBIfam" id="TIGR00401">
    <property type="entry name" value="msrA"/>
    <property type="match status" value="1"/>
</dbReference>
<evidence type="ECO:0000256" key="1">
    <source>
        <dbReference type="ARBA" id="ARBA00005591"/>
    </source>
</evidence>
<protein>
    <recommendedName>
        <fullName evidence="2">peptide-methionine (S)-S-oxide reductase</fullName>
        <ecNumber evidence="2">1.8.4.11</ecNumber>
    </recommendedName>
    <alternativeName>
        <fullName evidence="5">Peptide-methionine (S)-S-oxide reductase</fullName>
    </alternativeName>
    <alternativeName>
        <fullName evidence="4">Protein-methionine-S-oxide reductase</fullName>
    </alternativeName>
</protein>
<dbReference type="InterPro" id="IPR002569">
    <property type="entry name" value="Met_Sox_Rdtase_MsrA_dom"/>
</dbReference>
<dbReference type="InterPro" id="IPR036509">
    <property type="entry name" value="Met_Sox_Rdtase_MsrA_sf"/>
</dbReference>
<dbReference type="HAMAP" id="MF_01401">
    <property type="entry name" value="MsrA"/>
    <property type="match status" value="1"/>
</dbReference>
<evidence type="ECO:0000313" key="8">
    <source>
        <dbReference type="EMBL" id="KAE8305805.1"/>
    </source>
</evidence>
<evidence type="ECO:0000256" key="4">
    <source>
        <dbReference type="ARBA" id="ARBA00030273"/>
    </source>
</evidence>
<evidence type="ECO:0000256" key="6">
    <source>
        <dbReference type="ARBA" id="ARBA00047806"/>
    </source>
</evidence>